<sequence>MSEPYRDPWLDYKAILDSMKKKFLKKPNYSQALADFNKLALRFKDEDCDQYAAMCYYQMAKIYEETDDWLMQYRHLLKAARLFKQDEEKSHNKTLGNLNHMQDCYNHAVQLIYDHGSQWEAGLHTTELANALRTFDRPDLALQYHVRGRSQL</sequence>
<dbReference type="OrthoDB" id="10249246at2759"/>
<name>A0A0M3JA28_ANISI</name>
<reference evidence="3" key="1">
    <citation type="submission" date="2017-02" db="UniProtKB">
        <authorList>
            <consortium name="WormBaseParasite"/>
        </authorList>
    </citation>
    <scope>IDENTIFICATION</scope>
</reference>
<dbReference type="InterPro" id="IPR039494">
    <property type="entry name" value="F8A"/>
</dbReference>
<proteinExistence type="predicted"/>
<dbReference type="InterPro" id="IPR011990">
    <property type="entry name" value="TPR-like_helical_dom_sf"/>
</dbReference>
<dbReference type="PANTHER" id="PTHR16797">
    <property type="entry name" value="FACTOR VIII-ASSOCIATED GENE 1"/>
    <property type="match status" value="1"/>
</dbReference>
<gene>
    <name evidence="1" type="ORF">ASIM_LOCUS4262</name>
</gene>
<reference evidence="1 2" key="2">
    <citation type="submission" date="2018-11" db="EMBL/GenBank/DDBJ databases">
        <authorList>
            <consortium name="Pathogen Informatics"/>
        </authorList>
    </citation>
    <scope>NUCLEOTIDE SEQUENCE [LARGE SCALE GENOMIC DNA]</scope>
</reference>
<dbReference type="Gene3D" id="1.25.40.10">
    <property type="entry name" value="Tetratricopeptide repeat domain"/>
    <property type="match status" value="1"/>
</dbReference>
<keyword evidence="2" id="KW-1185">Reference proteome</keyword>
<accession>A0A0M3JA28</accession>
<dbReference type="GO" id="GO:0005769">
    <property type="term" value="C:early endosome"/>
    <property type="evidence" value="ECO:0007669"/>
    <property type="project" value="TreeGrafter"/>
</dbReference>
<dbReference type="GO" id="GO:0099518">
    <property type="term" value="P:vesicle cytoskeletal trafficking"/>
    <property type="evidence" value="ECO:0007669"/>
    <property type="project" value="TreeGrafter"/>
</dbReference>
<protein>
    <submittedName>
        <fullName evidence="3">TPR_REGION domain-containing protein</fullName>
    </submittedName>
</protein>
<evidence type="ECO:0000313" key="3">
    <source>
        <dbReference type="WBParaSite" id="ASIM_0000444801-mRNA-1"/>
    </source>
</evidence>
<dbReference type="AlphaFoldDB" id="A0A0M3JA28"/>
<evidence type="ECO:0000313" key="1">
    <source>
        <dbReference type="EMBL" id="VDK23467.1"/>
    </source>
</evidence>
<dbReference type="EMBL" id="UYRR01007277">
    <property type="protein sequence ID" value="VDK23467.1"/>
    <property type="molecule type" value="Genomic_DNA"/>
</dbReference>
<dbReference type="WBParaSite" id="ASIM_0000444801-mRNA-1">
    <property type="protein sequence ID" value="ASIM_0000444801-mRNA-1"/>
    <property type="gene ID" value="ASIM_0000444801"/>
</dbReference>
<dbReference type="Proteomes" id="UP000267096">
    <property type="component" value="Unassembled WGS sequence"/>
</dbReference>
<dbReference type="SUPFAM" id="SSF48452">
    <property type="entry name" value="TPR-like"/>
    <property type="match status" value="1"/>
</dbReference>
<organism evidence="3">
    <name type="scientific">Anisakis simplex</name>
    <name type="common">Herring worm</name>
    <dbReference type="NCBI Taxonomy" id="6269"/>
    <lineage>
        <taxon>Eukaryota</taxon>
        <taxon>Metazoa</taxon>
        <taxon>Ecdysozoa</taxon>
        <taxon>Nematoda</taxon>
        <taxon>Chromadorea</taxon>
        <taxon>Rhabditida</taxon>
        <taxon>Spirurina</taxon>
        <taxon>Ascaridomorpha</taxon>
        <taxon>Ascaridoidea</taxon>
        <taxon>Anisakidae</taxon>
        <taxon>Anisakis</taxon>
        <taxon>Anisakis simplex complex</taxon>
    </lineage>
</organism>
<dbReference type="PANTHER" id="PTHR16797:SF4">
    <property type="entry name" value="40-KDA HUNTINGTIN-ASSOCIATED PROTEIN"/>
    <property type="match status" value="1"/>
</dbReference>
<evidence type="ECO:0000313" key="2">
    <source>
        <dbReference type="Proteomes" id="UP000267096"/>
    </source>
</evidence>